<feature type="chain" id="PRO_5045480537" description="SCP domain-containing protein" evidence="1">
    <location>
        <begin position="30"/>
        <end position="331"/>
    </location>
</feature>
<dbReference type="PANTHER" id="PTHR31157">
    <property type="entry name" value="SCP DOMAIN-CONTAINING PROTEIN"/>
    <property type="match status" value="1"/>
</dbReference>
<dbReference type="InterPro" id="IPR049511">
    <property type="entry name" value="PGH-like_rpt"/>
</dbReference>
<feature type="signal peptide" evidence="1">
    <location>
        <begin position="1"/>
        <end position="29"/>
    </location>
</feature>
<evidence type="ECO:0000259" key="2">
    <source>
        <dbReference type="Pfam" id="PF00188"/>
    </source>
</evidence>
<dbReference type="SUPFAM" id="SSF55797">
    <property type="entry name" value="PR-1-like"/>
    <property type="match status" value="1"/>
</dbReference>
<evidence type="ECO:0000313" key="3">
    <source>
        <dbReference type="EMBL" id="MBL1077437.1"/>
    </source>
</evidence>
<dbReference type="Pfam" id="PF00188">
    <property type="entry name" value="CAP"/>
    <property type="match status" value="1"/>
</dbReference>
<dbReference type="CDD" id="cd05379">
    <property type="entry name" value="CAP_bacterial"/>
    <property type="match status" value="1"/>
</dbReference>
<keyword evidence="1" id="KW-0732">Signal</keyword>
<dbReference type="InterPro" id="IPR035940">
    <property type="entry name" value="CAP_sf"/>
</dbReference>
<comment type="caution">
    <text evidence="3">The sequence shown here is derived from an EMBL/GenBank/DDBJ whole genome shotgun (WGS) entry which is preliminary data.</text>
</comment>
<protein>
    <recommendedName>
        <fullName evidence="2">SCP domain-containing protein</fullName>
    </recommendedName>
</protein>
<dbReference type="RefSeq" id="WP_201950690.1">
    <property type="nucleotide sequence ID" value="NZ_JAERRJ010000009.1"/>
</dbReference>
<organism evidence="3 4">
    <name type="scientific">Nocardia acididurans</name>
    <dbReference type="NCBI Taxonomy" id="2802282"/>
    <lineage>
        <taxon>Bacteria</taxon>
        <taxon>Bacillati</taxon>
        <taxon>Actinomycetota</taxon>
        <taxon>Actinomycetes</taxon>
        <taxon>Mycobacteriales</taxon>
        <taxon>Nocardiaceae</taxon>
        <taxon>Nocardia</taxon>
    </lineage>
</organism>
<dbReference type="PANTHER" id="PTHR31157:SF1">
    <property type="entry name" value="SCP DOMAIN-CONTAINING PROTEIN"/>
    <property type="match status" value="1"/>
</dbReference>
<accession>A0ABS1M9Y1</accession>
<evidence type="ECO:0000256" key="1">
    <source>
        <dbReference type="SAM" id="SignalP"/>
    </source>
</evidence>
<dbReference type="Pfam" id="PF17660">
    <property type="entry name" value="BTRD1"/>
    <property type="match status" value="3"/>
</dbReference>
<proteinExistence type="predicted"/>
<reference evidence="3 4" key="1">
    <citation type="submission" date="2021-01" db="EMBL/GenBank/DDBJ databases">
        <title>WGS of actinomycetes isolated from Thailand.</title>
        <authorList>
            <person name="Thawai C."/>
        </authorList>
    </citation>
    <scope>NUCLEOTIDE SEQUENCE [LARGE SCALE GENOMIC DNA]</scope>
    <source>
        <strain evidence="3 4">LPG 2</strain>
    </source>
</reference>
<sequence length="331" mass="35353">MKLSTTAAAALAVAAGASLFALPAAPAAALTNCEVDTAALALNQDEPDVFDAINVMRAEAGLPAVTHSEVLARPSEWASNDSADRGRAPADHIDTLGRGIQTRFTECGVPAASAIAEINYYGTSGNPTDAMNFWANSPTHKAIILDGGLTQVGVSAISQNGSRYWTVTFASGVSGGTGGTQLPASTTRDNLTAAQHQAAFDDLTAQGYRLTDITATDGGDPRYSSTWTRNDGRSWQARHGLDSAAYQSAFDDLNNQGYRLTLVRGYEVNGSSRFVGIWEQNDGRRWQAGHDMTVTDYNSRTTLFTHQGYTLVHEHYYTVHGETRVAAIWNG</sequence>
<evidence type="ECO:0000313" key="4">
    <source>
        <dbReference type="Proteomes" id="UP000602198"/>
    </source>
</evidence>
<dbReference type="InterPro" id="IPR014044">
    <property type="entry name" value="CAP_dom"/>
</dbReference>
<dbReference type="Gene3D" id="3.40.33.10">
    <property type="entry name" value="CAP"/>
    <property type="match status" value="1"/>
</dbReference>
<keyword evidence="4" id="KW-1185">Reference proteome</keyword>
<dbReference type="Proteomes" id="UP000602198">
    <property type="component" value="Unassembled WGS sequence"/>
</dbReference>
<gene>
    <name evidence="3" type="ORF">JK358_23825</name>
</gene>
<name>A0ABS1M9Y1_9NOCA</name>
<feature type="domain" description="SCP" evidence="2">
    <location>
        <begin position="50"/>
        <end position="169"/>
    </location>
</feature>
<dbReference type="EMBL" id="JAERRJ010000009">
    <property type="protein sequence ID" value="MBL1077437.1"/>
    <property type="molecule type" value="Genomic_DNA"/>
</dbReference>